<accession>A0ABD2A2H1</accession>
<protein>
    <submittedName>
        <fullName evidence="2">Uncharacterized protein</fullName>
    </submittedName>
</protein>
<evidence type="ECO:0000313" key="3">
    <source>
        <dbReference type="Proteomes" id="UP001607302"/>
    </source>
</evidence>
<gene>
    <name evidence="2" type="ORF">V1478_015978</name>
</gene>
<keyword evidence="3" id="KW-1185">Reference proteome</keyword>
<dbReference type="AlphaFoldDB" id="A0ABD2A2H1"/>
<proteinExistence type="predicted"/>
<reference evidence="2 3" key="1">
    <citation type="journal article" date="2024" name="Ann. Entomol. Soc. Am.">
        <title>Genomic analyses of the southern and eastern yellowjacket wasps (Hymenoptera: Vespidae) reveal evolutionary signatures of social life.</title>
        <authorList>
            <person name="Catto M.A."/>
            <person name="Caine P.B."/>
            <person name="Orr S.E."/>
            <person name="Hunt B.G."/>
            <person name="Goodisman M.A.D."/>
        </authorList>
    </citation>
    <scope>NUCLEOTIDE SEQUENCE [LARGE SCALE GENOMIC DNA]</scope>
    <source>
        <strain evidence="2">233</strain>
        <tissue evidence="2">Head and thorax</tissue>
    </source>
</reference>
<sequence>MFLLLYLLLSFLRAHAEECFDDGNEFCIDQNDILSVDLLPGSFLFADSYQKKNNSMVEKESVDGTFDKALNEMDYHRKRMNEYLCHGYMAEEIVKEVSIPRVKRKPNSTPSKPIMPDFLGNDNATIHEKMLWDEGSSKYKNWLQRTTTLDDIYRHYSPRKALTKKQGVKYDHDIEEFDGEVTGFAMQAPLPSGKIGVYEAPNANEDHVPAASGHNYHHYGYGHGEHFGHPGEFFPAIHEEHYYHVPYHHEQQEHEEEHHKPVYHSKGKGHDLSLKDFFEIALTALAFLAFEQFDRSVQQNMTNVTTATNLADTDGTRFKRHVGGFPMTYASNQELNELSYRVLRSVEAALVADMDSANCLRRILCEDNQYSKSTNDGRKIWVPVWRYATVKSNNFVVNLMRPAVPTVDDIEIWMSWITGRVSKNAPWSAMLESVKASVLGLGGANCTLLYPNCDLRKERIKRRRRRRR</sequence>
<dbReference type="Proteomes" id="UP001607302">
    <property type="component" value="Unassembled WGS sequence"/>
</dbReference>
<organism evidence="2 3">
    <name type="scientific">Vespula squamosa</name>
    <name type="common">Southern yellow jacket</name>
    <name type="synonym">Wasp</name>
    <dbReference type="NCBI Taxonomy" id="30214"/>
    <lineage>
        <taxon>Eukaryota</taxon>
        <taxon>Metazoa</taxon>
        <taxon>Ecdysozoa</taxon>
        <taxon>Arthropoda</taxon>
        <taxon>Hexapoda</taxon>
        <taxon>Insecta</taxon>
        <taxon>Pterygota</taxon>
        <taxon>Neoptera</taxon>
        <taxon>Endopterygota</taxon>
        <taxon>Hymenoptera</taxon>
        <taxon>Apocrita</taxon>
        <taxon>Aculeata</taxon>
        <taxon>Vespoidea</taxon>
        <taxon>Vespidae</taxon>
        <taxon>Vespinae</taxon>
        <taxon>Vespula</taxon>
    </lineage>
</organism>
<evidence type="ECO:0000256" key="1">
    <source>
        <dbReference type="SAM" id="SignalP"/>
    </source>
</evidence>
<name>A0ABD2A2H1_VESSQ</name>
<keyword evidence="1" id="KW-0732">Signal</keyword>
<feature type="chain" id="PRO_5044895297" evidence="1">
    <location>
        <begin position="17"/>
        <end position="468"/>
    </location>
</feature>
<evidence type="ECO:0000313" key="2">
    <source>
        <dbReference type="EMBL" id="KAL2714793.1"/>
    </source>
</evidence>
<comment type="caution">
    <text evidence="2">The sequence shown here is derived from an EMBL/GenBank/DDBJ whole genome shotgun (WGS) entry which is preliminary data.</text>
</comment>
<feature type="signal peptide" evidence="1">
    <location>
        <begin position="1"/>
        <end position="16"/>
    </location>
</feature>
<dbReference type="EMBL" id="JAUDFV010000156">
    <property type="protein sequence ID" value="KAL2714793.1"/>
    <property type="molecule type" value="Genomic_DNA"/>
</dbReference>